<protein>
    <submittedName>
        <fullName evidence="2">Uncharacterized protein</fullName>
    </submittedName>
</protein>
<gene>
    <name evidence="2" type="ORF">PR048_008140</name>
</gene>
<keyword evidence="1" id="KW-0175">Coiled coil</keyword>
<evidence type="ECO:0000313" key="2">
    <source>
        <dbReference type="EMBL" id="KAJ8888648.1"/>
    </source>
</evidence>
<proteinExistence type="predicted"/>
<evidence type="ECO:0000256" key="1">
    <source>
        <dbReference type="SAM" id="Coils"/>
    </source>
</evidence>
<dbReference type="EMBL" id="JARBHB010000003">
    <property type="protein sequence ID" value="KAJ8888648.1"/>
    <property type="molecule type" value="Genomic_DNA"/>
</dbReference>
<reference evidence="2 3" key="1">
    <citation type="submission" date="2023-02" db="EMBL/GenBank/DDBJ databases">
        <title>LHISI_Scaffold_Assembly.</title>
        <authorList>
            <person name="Stuart O.P."/>
            <person name="Cleave R."/>
            <person name="Magrath M.J.L."/>
            <person name="Mikheyev A.S."/>
        </authorList>
    </citation>
    <scope>NUCLEOTIDE SEQUENCE [LARGE SCALE GENOMIC DNA]</scope>
    <source>
        <strain evidence="2">Daus_M_001</strain>
        <tissue evidence="2">Leg muscle</tissue>
    </source>
</reference>
<evidence type="ECO:0000313" key="3">
    <source>
        <dbReference type="Proteomes" id="UP001159363"/>
    </source>
</evidence>
<organism evidence="2 3">
    <name type="scientific">Dryococelus australis</name>
    <dbReference type="NCBI Taxonomy" id="614101"/>
    <lineage>
        <taxon>Eukaryota</taxon>
        <taxon>Metazoa</taxon>
        <taxon>Ecdysozoa</taxon>
        <taxon>Arthropoda</taxon>
        <taxon>Hexapoda</taxon>
        <taxon>Insecta</taxon>
        <taxon>Pterygota</taxon>
        <taxon>Neoptera</taxon>
        <taxon>Polyneoptera</taxon>
        <taxon>Phasmatodea</taxon>
        <taxon>Verophasmatodea</taxon>
        <taxon>Anareolatae</taxon>
        <taxon>Phasmatidae</taxon>
        <taxon>Eurycanthinae</taxon>
        <taxon>Dryococelus</taxon>
    </lineage>
</organism>
<accession>A0ABQ9HW92</accession>
<dbReference type="Proteomes" id="UP001159363">
    <property type="component" value="Chromosome 3"/>
</dbReference>
<name>A0ABQ9HW92_9NEOP</name>
<feature type="coiled-coil region" evidence="1">
    <location>
        <begin position="99"/>
        <end position="126"/>
    </location>
</feature>
<sequence length="299" mass="34959">MNTRLDQQKADISTDFNSKFDGINRLFDKQDIEWRNINFILNIKLAEQNKKLTELDNIIVTPRSYNADVLSQVKQQMVAFEKHLDNKFLSSQSDYARAYSSLEERNAEIQDKIKQLNDQFQYLQATESSRLLNGSVAKSRSVGYVAYCTRNHSTSVLLHHSDKQWSEEVPKFSGNSSDILKAGRVHQIVWVKLYRGFDMPWIEPKLNNFPLEVLLEQLWIPRIRGNLRALLHTERYDPKISKLLEQLFSEVYERTRHLDVAMGDEELAKVIIAQLLPRYQAQWPDRLFTNLTETSDSSY</sequence>
<comment type="caution">
    <text evidence="2">The sequence shown here is derived from an EMBL/GenBank/DDBJ whole genome shotgun (WGS) entry which is preliminary data.</text>
</comment>
<keyword evidence="3" id="KW-1185">Reference proteome</keyword>